<evidence type="ECO:0007829" key="6">
    <source>
        <dbReference type="PeptideAtlas" id="B7QEE1"/>
    </source>
</evidence>
<dbReference type="EMBL" id="ABJB011117797">
    <property type="status" value="NOT_ANNOTATED_CDS"/>
    <property type="molecule type" value="Genomic_DNA"/>
</dbReference>
<evidence type="ECO:0000313" key="3">
    <source>
        <dbReference type="EMBL" id="EEC17213.1"/>
    </source>
</evidence>
<feature type="coiled-coil region" evidence="1">
    <location>
        <begin position="12"/>
        <end position="77"/>
    </location>
</feature>
<evidence type="ECO:0000256" key="1">
    <source>
        <dbReference type="SAM" id="Coils"/>
    </source>
</evidence>
<dbReference type="PaxDb" id="6945-B7QEE1"/>
<evidence type="ECO:0000313" key="4">
    <source>
        <dbReference type="EnsemblMetazoa" id="ISCW012647-PA"/>
    </source>
</evidence>
<dbReference type="OrthoDB" id="6427892at2759"/>
<dbReference type="EMBL" id="ABJB010570273">
    <property type="status" value="NOT_ANNOTATED_CDS"/>
    <property type="molecule type" value="Genomic_DNA"/>
</dbReference>
<reference evidence="4" key="2">
    <citation type="submission" date="2020-05" db="UniProtKB">
        <authorList>
            <consortium name="EnsemblMetazoa"/>
        </authorList>
    </citation>
    <scope>IDENTIFICATION</scope>
    <source>
        <strain evidence="4">wikel</strain>
    </source>
</reference>
<accession>B7QEE1</accession>
<dbReference type="EnsemblMetazoa" id="ISCW012647-RA">
    <property type="protein sequence ID" value="ISCW012647-PA"/>
    <property type="gene ID" value="ISCW012647"/>
</dbReference>
<organism>
    <name type="scientific">Ixodes scapularis</name>
    <name type="common">Black-legged tick</name>
    <name type="synonym">Deer tick</name>
    <dbReference type="NCBI Taxonomy" id="6945"/>
    <lineage>
        <taxon>Eukaryota</taxon>
        <taxon>Metazoa</taxon>
        <taxon>Ecdysozoa</taxon>
        <taxon>Arthropoda</taxon>
        <taxon>Chelicerata</taxon>
        <taxon>Arachnida</taxon>
        <taxon>Acari</taxon>
        <taxon>Parasitiformes</taxon>
        <taxon>Ixodida</taxon>
        <taxon>Ixodoidea</taxon>
        <taxon>Ixodidae</taxon>
        <taxon>Ixodinae</taxon>
        <taxon>Ixodes</taxon>
    </lineage>
</organism>
<sequence length="395" mass="45917">MLSLFGKNLQKIRVAESTIRMLQEQISELSSSDGIVLMKRDYEKLLQTLKQKHHTELYDLNQQIAELNQQLSAKNEVALLQDKLQVRDGSETESQFQELRDELQRQVRVIFPVGTSYSTLQQTINDIKELYVRSCEEKRTLEARITELLSERETLARETEERLQAEFKEVLRKGLVVLRVHRRWEDEIMKQFQEQFQQEMTAVKDEYDAEKQREVADKEKDLRKEFQQEIVKANLAKVMDKWSDWFTKCLDRIDKDVCTYMEDAERARKAEVRQLLQGYHEFLAARTGEPREERGRAPGTPPPRRSRPPLMTTPPEKLFPGRTDSHPERHRAHHSENPSARPGPSNPAFATGANAGGCFPRHVRSENLDFKLTELDLSAQSDGSVFFSPPPREAK</sequence>
<protein>
    <submittedName>
        <fullName evidence="3 4">Uncharacterized protein</fullName>
    </submittedName>
</protein>
<feature type="region of interest" description="Disordered" evidence="2">
    <location>
        <begin position="283"/>
        <end position="360"/>
    </location>
</feature>
<dbReference type="EMBL" id="DS920881">
    <property type="protein sequence ID" value="EEC17213.1"/>
    <property type="molecule type" value="Genomic_DNA"/>
</dbReference>
<dbReference type="EMBL" id="ABJB010730553">
    <property type="status" value="NOT_ANNOTATED_CDS"/>
    <property type="molecule type" value="Genomic_DNA"/>
</dbReference>
<keyword evidence="6" id="KW-1267">Proteomics identification</keyword>
<dbReference type="EMBL" id="ABJB010005208">
    <property type="status" value="NOT_ANNOTATED_CDS"/>
    <property type="molecule type" value="Genomic_DNA"/>
</dbReference>
<evidence type="ECO:0000313" key="5">
    <source>
        <dbReference type="Proteomes" id="UP000001555"/>
    </source>
</evidence>
<proteinExistence type="evidence at protein level"/>
<gene>
    <name evidence="3" type="ORF">IscW_ISCW012647</name>
</gene>
<dbReference type="VEuPathDB" id="VectorBase:ISCP_013603"/>
<dbReference type="HOGENOM" id="CLU_698855_0_0_1"/>
<dbReference type="AlphaFoldDB" id="B7QEE1"/>
<feature type="coiled-coil region" evidence="1">
    <location>
        <begin position="193"/>
        <end position="229"/>
    </location>
</feature>
<dbReference type="VEuPathDB" id="VectorBase:ISCI012647"/>
<dbReference type="Proteomes" id="UP000001555">
    <property type="component" value="Unassembled WGS sequence"/>
</dbReference>
<reference evidence="3 5" key="1">
    <citation type="submission" date="2008-03" db="EMBL/GenBank/DDBJ databases">
        <title>Annotation of Ixodes scapularis.</title>
        <authorList>
            <consortium name="Ixodes scapularis Genome Project Consortium"/>
            <person name="Caler E."/>
            <person name="Hannick L.I."/>
            <person name="Bidwell S."/>
            <person name="Joardar V."/>
            <person name="Thiagarajan M."/>
            <person name="Amedeo P."/>
            <person name="Galinsky K.J."/>
            <person name="Schobel S."/>
            <person name="Inman J."/>
            <person name="Hostetler J."/>
            <person name="Miller J."/>
            <person name="Hammond M."/>
            <person name="Megy K."/>
            <person name="Lawson D."/>
            <person name="Kodira C."/>
            <person name="Sutton G."/>
            <person name="Meyer J."/>
            <person name="Hill C.A."/>
            <person name="Birren B."/>
            <person name="Nene V."/>
            <person name="Collins F."/>
            <person name="Alarcon-Chaidez F."/>
            <person name="Wikel S."/>
            <person name="Strausberg R."/>
        </authorList>
    </citation>
    <scope>NUCLEOTIDE SEQUENCE [LARGE SCALE GENOMIC DNA]</scope>
    <source>
        <strain evidence="5">Wikel</strain>
        <strain evidence="3">Wikel colony</strain>
    </source>
</reference>
<dbReference type="VEuPathDB" id="VectorBase:ISCW012647"/>
<name>B7QEE1_IXOSC</name>
<evidence type="ECO:0000256" key="2">
    <source>
        <dbReference type="SAM" id="MobiDB-lite"/>
    </source>
</evidence>
<keyword evidence="5" id="KW-1185">Reference proteome</keyword>
<keyword evidence="1" id="KW-0175">Coiled coil</keyword>
<dbReference type="InParanoid" id="B7QEE1"/>